<accession>A0A151Y270</accession>
<evidence type="ECO:0000256" key="1">
    <source>
        <dbReference type="SAM" id="MobiDB-lite"/>
    </source>
</evidence>
<dbReference type="Proteomes" id="UP000076276">
    <property type="component" value="Unassembled WGS sequence"/>
</dbReference>
<protein>
    <recommendedName>
        <fullName evidence="5">Adhesin</fullName>
    </recommendedName>
</protein>
<keyword evidence="2" id="KW-0732">Signal</keyword>
<dbReference type="RefSeq" id="WP_067669097.1">
    <property type="nucleotide sequence ID" value="NZ_CBCSIK010000001.1"/>
</dbReference>
<feature type="compositionally biased region" description="Polar residues" evidence="1">
    <location>
        <begin position="29"/>
        <end position="41"/>
    </location>
</feature>
<dbReference type="PROSITE" id="PS51257">
    <property type="entry name" value="PROKAR_LIPOPROTEIN"/>
    <property type="match status" value="1"/>
</dbReference>
<keyword evidence="4" id="KW-1185">Reference proteome</keyword>
<feature type="chain" id="PRO_5007592191" description="Adhesin" evidence="2">
    <location>
        <begin position="23"/>
        <end position="403"/>
    </location>
</feature>
<dbReference type="STRING" id="1806892.AZH43_12905"/>
<gene>
    <name evidence="3" type="ORF">AZH43_12905</name>
</gene>
<evidence type="ECO:0000313" key="4">
    <source>
        <dbReference type="Proteomes" id="UP000076276"/>
    </source>
</evidence>
<dbReference type="EMBL" id="LUAW01000020">
    <property type="protein sequence ID" value="KYQ72100.1"/>
    <property type="molecule type" value="Genomic_DNA"/>
</dbReference>
<comment type="caution">
    <text evidence="3">The sequence shown here is derived from an EMBL/GenBank/DDBJ whole genome shotgun (WGS) entry which is preliminary data.</text>
</comment>
<evidence type="ECO:0000256" key="2">
    <source>
        <dbReference type="SAM" id="SignalP"/>
    </source>
</evidence>
<reference evidence="3 4" key="1">
    <citation type="submission" date="2016-03" db="EMBL/GenBank/DDBJ databases">
        <title>Acinetobacter genomospecies 28 strain ANC 4149.</title>
        <authorList>
            <person name="Radolfova-Krizova L."/>
            <person name="Nemec A."/>
        </authorList>
    </citation>
    <scope>NUCLEOTIDE SEQUENCE [LARGE SCALE GENOMIC DNA]</scope>
    <source>
        <strain evidence="3 4">ANC 4149</strain>
    </source>
</reference>
<dbReference type="OrthoDB" id="5592990at2"/>
<name>A0A151Y270_9GAMM</name>
<organism evidence="3 4">
    <name type="scientific">Acinetobacter pragensis</name>
    <dbReference type="NCBI Taxonomy" id="1806892"/>
    <lineage>
        <taxon>Bacteria</taxon>
        <taxon>Pseudomonadati</taxon>
        <taxon>Pseudomonadota</taxon>
        <taxon>Gammaproteobacteria</taxon>
        <taxon>Moraxellales</taxon>
        <taxon>Moraxellaceae</taxon>
        <taxon>Acinetobacter</taxon>
    </lineage>
</organism>
<evidence type="ECO:0000313" key="3">
    <source>
        <dbReference type="EMBL" id="KYQ72100.1"/>
    </source>
</evidence>
<evidence type="ECO:0008006" key="5">
    <source>
        <dbReference type="Google" id="ProtNLM"/>
    </source>
</evidence>
<proteinExistence type="predicted"/>
<feature type="signal peptide" evidence="2">
    <location>
        <begin position="1"/>
        <end position="22"/>
    </location>
</feature>
<dbReference type="AlphaFoldDB" id="A0A151Y270"/>
<feature type="region of interest" description="Disordered" evidence="1">
    <location>
        <begin position="21"/>
        <end position="46"/>
    </location>
</feature>
<sequence>MKKALLALSLSCLLAACGGSSDDDSSSGNTSTPPASSQLTGVLTDGPVENVRYETTSGITGNTNSLGEFKYKAGDSVTFYVGDIKLGSSAAQAYVTPIDLSADETVRTNLLILLQSLDADQNHSNGITISDAAVTALKDKTIDLSLPTESFIQDATLLQVLQNSGLTLVSESTAKSNFFDSFIQDNTGVWVLEVPSENSKVVLYIDGTTDVSNGRKVFNFVLGETAAADDSGRAGIEKGQMSWDPVSGEFSHTQDFEIDTNGEWGLSHPQDSFTLAYGADKDTLALKEGSETYTFKRVENTAGNLAGSWKTDNQLVTFFSDGSYIFVEVTGNECSSPGIESGTYTASNGTLKATSMQYDTNGCSGLVDSSYSPPDLDNFSYSINGSTFTIQHEGEDSVSFTRF</sequence>